<name>A0ABS5G3U0_9BRAD</name>
<gene>
    <name evidence="1" type="ORF">JQ619_09235</name>
</gene>
<dbReference type="SUPFAM" id="SSF50494">
    <property type="entry name" value="Trypsin-like serine proteases"/>
    <property type="match status" value="1"/>
</dbReference>
<proteinExistence type="predicted"/>
<reference evidence="2" key="1">
    <citation type="journal article" date="2021" name="ISME J.">
        <title>Evolutionary origin and ecological implication of a unique nif island in free-living Bradyrhizobium lineages.</title>
        <authorList>
            <person name="Tao J."/>
        </authorList>
    </citation>
    <scope>NUCLEOTIDE SEQUENCE [LARGE SCALE GENOMIC DNA]</scope>
    <source>
        <strain evidence="2">SZCCT0094</strain>
    </source>
</reference>
<sequence>MGRGFVRTVSALLWRGVIVAALGAIGITGVPSGASAQALAGADTVYASAPPRLLQIRTLLADAGRQTSTGSGFLVSADGLAITNYHVVSDAALEPKTYRLEYTGADGTQGGVTLLAVDLPNDLALVRVDKHDAPFFTFDKAALEGSLPKGERLYSLGNPLDLGFTIIEGTYNGLVEHSYNDHIHFTGALNPGMSGGPAVNAQGQVVGVNVATRRGGQLISFLVPARFAAALLIRGKDIRPEAADLRKDVVAQLASWRGAMYKSLAEEGFHDRVFGSYQAPETHAAWFECWASTNASASPKPRASINSTSCKADASVYVASDLNTGTVEINHSYAKSIDLNQFQFATVLTQLAQPRLTLGGTFRKWYTPQHCHEDFVGIAPPADHPPLRVLWCAQGYREFDGLYDVAVVAVTQDRADEALVSRLNLQAIAYDDALRLGRSFLERLQVAR</sequence>
<organism evidence="1 2">
    <name type="scientific">Bradyrhizobium denitrificans</name>
    <dbReference type="NCBI Taxonomy" id="2734912"/>
    <lineage>
        <taxon>Bacteria</taxon>
        <taxon>Pseudomonadati</taxon>
        <taxon>Pseudomonadota</taxon>
        <taxon>Alphaproteobacteria</taxon>
        <taxon>Hyphomicrobiales</taxon>
        <taxon>Nitrobacteraceae</taxon>
        <taxon>Bradyrhizobium</taxon>
    </lineage>
</organism>
<accession>A0ABS5G3U0</accession>
<protein>
    <submittedName>
        <fullName evidence="1">Trypsin-like peptidase domain-containing protein</fullName>
    </submittedName>
</protein>
<dbReference type="PANTHER" id="PTHR43019">
    <property type="entry name" value="SERINE ENDOPROTEASE DEGS"/>
    <property type="match status" value="1"/>
</dbReference>
<dbReference type="PANTHER" id="PTHR43019:SF23">
    <property type="entry name" value="PROTEASE DO-LIKE 5, CHLOROPLASTIC"/>
    <property type="match status" value="1"/>
</dbReference>
<dbReference type="Pfam" id="PF13365">
    <property type="entry name" value="Trypsin_2"/>
    <property type="match status" value="1"/>
</dbReference>
<dbReference type="EMBL" id="JAFCLK010000007">
    <property type="protein sequence ID" value="MBR1135951.1"/>
    <property type="molecule type" value="Genomic_DNA"/>
</dbReference>
<dbReference type="Proteomes" id="UP001314635">
    <property type="component" value="Unassembled WGS sequence"/>
</dbReference>
<dbReference type="PRINTS" id="PR00834">
    <property type="entry name" value="PROTEASES2C"/>
</dbReference>
<evidence type="ECO:0000313" key="1">
    <source>
        <dbReference type="EMBL" id="MBR1135951.1"/>
    </source>
</evidence>
<dbReference type="InterPro" id="IPR001940">
    <property type="entry name" value="Peptidase_S1C"/>
</dbReference>
<comment type="caution">
    <text evidence="1">The sequence shown here is derived from an EMBL/GenBank/DDBJ whole genome shotgun (WGS) entry which is preliminary data.</text>
</comment>
<dbReference type="InterPro" id="IPR009003">
    <property type="entry name" value="Peptidase_S1_PA"/>
</dbReference>
<dbReference type="Gene3D" id="2.40.10.120">
    <property type="match status" value="1"/>
</dbReference>
<keyword evidence="2" id="KW-1185">Reference proteome</keyword>
<evidence type="ECO:0000313" key="2">
    <source>
        <dbReference type="Proteomes" id="UP001314635"/>
    </source>
</evidence>